<feature type="compositionally biased region" description="Polar residues" evidence="1">
    <location>
        <begin position="75"/>
        <end position="86"/>
    </location>
</feature>
<dbReference type="Proteomes" id="UP001292094">
    <property type="component" value="Unassembled WGS sequence"/>
</dbReference>
<dbReference type="EMBL" id="JAWZYT010000699">
    <property type="protein sequence ID" value="KAK4320051.1"/>
    <property type="molecule type" value="Genomic_DNA"/>
</dbReference>
<protein>
    <submittedName>
        <fullName evidence="2">Uncharacterized protein</fullName>
    </submittedName>
</protein>
<gene>
    <name evidence="2" type="ORF">Pmani_009072</name>
</gene>
<evidence type="ECO:0000313" key="3">
    <source>
        <dbReference type="Proteomes" id="UP001292094"/>
    </source>
</evidence>
<reference evidence="2" key="1">
    <citation type="submission" date="2023-11" db="EMBL/GenBank/DDBJ databases">
        <title>Genome assemblies of two species of porcelain crab, Petrolisthes cinctipes and Petrolisthes manimaculis (Anomura: Porcellanidae).</title>
        <authorList>
            <person name="Angst P."/>
        </authorList>
    </citation>
    <scope>NUCLEOTIDE SEQUENCE</scope>
    <source>
        <strain evidence="2">PB745_02</strain>
        <tissue evidence="2">Gill</tissue>
    </source>
</reference>
<name>A0AAE1Q5J4_9EUCA</name>
<organism evidence="2 3">
    <name type="scientific">Petrolisthes manimaculis</name>
    <dbReference type="NCBI Taxonomy" id="1843537"/>
    <lineage>
        <taxon>Eukaryota</taxon>
        <taxon>Metazoa</taxon>
        <taxon>Ecdysozoa</taxon>
        <taxon>Arthropoda</taxon>
        <taxon>Crustacea</taxon>
        <taxon>Multicrustacea</taxon>
        <taxon>Malacostraca</taxon>
        <taxon>Eumalacostraca</taxon>
        <taxon>Eucarida</taxon>
        <taxon>Decapoda</taxon>
        <taxon>Pleocyemata</taxon>
        <taxon>Anomura</taxon>
        <taxon>Galatheoidea</taxon>
        <taxon>Porcellanidae</taxon>
        <taxon>Petrolisthes</taxon>
    </lineage>
</organism>
<evidence type="ECO:0000256" key="1">
    <source>
        <dbReference type="SAM" id="MobiDB-lite"/>
    </source>
</evidence>
<proteinExistence type="predicted"/>
<accession>A0AAE1Q5J4</accession>
<dbReference type="AlphaFoldDB" id="A0AAE1Q5J4"/>
<comment type="caution">
    <text evidence="2">The sequence shown here is derived from an EMBL/GenBank/DDBJ whole genome shotgun (WGS) entry which is preliminary data.</text>
</comment>
<sequence>MRPRQAARPPLVPTWRSSVRGSARGLSLVLAKQFDVFSDYLPDSSTMQKENSHTPDNHQYVGPYRLEKTLGKGQTGKSSVTSSATS</sequence>
<evidence type="ECO:0000313" key="2">
    <source>
        <dbReference type="EMBL" id="KAK4320051.1"/>
    </source>
</evidence>
<keyword evidence="3" id="KW-1185">Reference proteome</keyword>
<feature type="region of interest" description="Disordered" evidence="1">
    <location>
        <begin position="45"/>
        <end position="86"/>
    </location>
</feature>